<evidence type="ECO:0000256" key="3">
    <source>
        <dbReference type="RuleBase" id="RU004478"/>
    </source>
</evidence>
<organism evidence="6 7">
    <name type="scientific">Gossypium lobatum</name>
    <dbReference type="NCBI Taxonomy" id="34289"/>
    <lineage>
        <taxon>Eukaryota</taxon>
        <taxon>Viridiplantae</taxon>
        <taxon>Streptophyta</taxon>
        <taxon>Embryophyta</taxon>
        <taxon>Tracheophyta</taxon>
        <taxon>Spermatophyta</taxon>
        <taxon>Magnoliopsida</taxon>
        <taxon>eudicotyledons</taxon>
        <taxon>Gunneridae</taxon>
        <taxon>Pentapetalae</taxon>
        <taxon>rosids</taxon>
        <taxon>malvids</taxon>
        <taxon>Malvales</taxon>
        <taxon>Malvaceae</taxon>
        <taxon>Malvoideae</taxon>
        <taxon>Gossypium</taxon>
    </lineage>
</organism>
<keyword evidence="7" id="KW-1185">Reference proteome</keyword>
<name>A0A7J8NDY4_9ROSI</name>
<protein>
    <recommendedName>
        <fullName evidence="8">GrpE protein homolog</fullName>
    </recommendedName>
</protein>
<feature type="coiled-coil region" evidence="4">
    <location>
        <begin position="171"/>
        <end position="198"/>
    </location>
</feature>
<dbReference type="GO" id="GO:0009507">
    <property type="term" value="C:chloroplast"/>
    <property type="evidence" value="ECO:0007669"/>
    <property type="project" value="TreeGrafter"/>
</dbReference>
<evidence type="ECO:0000313" key="6">
    <source>
        <dbReference type="EMBL" id="MBA0575139.1"/>
    </source>
</evidence>
<dbReference type="SUPFAM" id="SSF51064">
    <property type="entry name" value="Head domain of nucleotide exchange factor GrpE"/>
    <property type="match status" value="1"/>
</dbReference>
<feature type="compositionally biased region" description="Low complexity" evidence="5">
    <location>
        <begin position="377"/>
        <end position="386"/>
    </location>
</feature>
<reference evidence="6 7" key="1">
    <citation type="journal article" date="2019" name="Genome Biol. Evol.">
        <title>Insights into the evolution of the New World diploid cottons (Gossypium, subgenus Houzingenia) based on genome sequencing.</title>
        <authorList>
            <person name="Grover C.E."/>
            <person name="Arick M.A. 2nd"/>
            <person name="Thrash A."/>
            <person name="Conover J.L."/>
            <person name="Sanders W.S."/>
            <person name="Peterson D.G."/>
            <person name="Frelichowski J.E."/>
            <person name="Scheffler J.A."/>
            <person name="Scheffler B.E."/>
            <person name="Wendel J.F."/>
        </authorList>
    </citation>
    <scope>NUCLEOTIDE SEQUENCE [LARGE SCALE GENOMIC DNA]</scope>
    <source>
        <strain evidence="6">157</strain>
        <tissue evidence="6">Leaf</tissue>
    </source>
</reference>
<dbReference type="HAMAP" id="MF_01151">
    <property type="entry name" value="GrpE"/>
    <property type="match status" value="1"/>
</dbReference>
<dbReference type="GO" id="GO:0000774">
    <property type="term" value="F:adenyl-nucleotide exchange factor activity"/>
    <property type="evidence" value="ECO:0007669"/>
    <property type="project" value="InterPro"/>
</dbReference>
<dbReference type="PANTHER" id="PTHR21237">
    <property type="entry name" value="GRPE PROTEIN"/>
    <property type="match status" value="1"/>
</dbReference>
<dbReference type="GO" id="GO:0042803">
    <property type="term" value="F:protein homodimerization activity"/>
    <property type="evidence" value="ECO:0007669"/>
    <property type="project" value="InterPro"/>
</dbReference>
<dbReference type="Pfam" id="PF01025">
    <property type="entry name" value="GrpE"/>
    <property type="match status" value="2"/>
</dbReference>
<dbReference type="AlphaFoldDB" id="A0A7J8NDY4"/>
<dbReference type="InterPro" id="IPR013805">
    <property type="entry name" value="GrpE_CC"/>
</dbReference>
<dbReference type="PANTHER" id="PTHR21237:SF40">
    <property type="entry name" value="CELL CYCLE AND APOPTOSIS REGULATOR PROTEIN 2"/>
    <property type="match status" value="1"/>
</dbReference>
<evidence type="ECO:0000256" key="2">
    <source>
        <dbReference type="ARBA" id="ARBA00023186"/>
    </source>
</evidence>
<evidence type="ECO:0000256" key="1">
    <source>
        <dbReference type="ARBA" id="ARBA00009054"/>
    </source>
</evidence>
<dbReference type="GO" id="GO:0051087">
    <property type="term" value="F:protein-folding chaperone binding"/>
    <property type="evidence" value="ECO:0007669"/>
    <property type="project" value="InterPro"/>
</dbReference>
<evidence type="ECO:0000313" key="7">
    <source>
        <dbReference type="Proteomes" id="UP000593572"/>
    </source>
</evidence>
<evidence type="ECO:0008006" key="8">
    <source>
        <dbReference type="Google" id="ProtNLM"/>
    </source>
</evidence>
<feature type="region of interest" description="Disordered" evidence="5">
    <location>
        <begin position="377"/>
        <end position="399"/>
    </location>
</feature>
<dbReference type="EMBL" id="JABEZX010107225">
    <property type="protein sequence ID" value="MBA0575139.1"/>
    <property type="molecule type" value="Genomic_DNA"/>
</dbReference>
<dbReference type="InterPro" id="IPR009012">
    <property type="entry name" value="GrpE_head"/>
</dbReference>
<dbReference type="Gene3D" id="3.90.20.20">
    <property type="match status" value="1"/>
</dbReference>
<dbReference type="Proteomes" id="UP000593572">
    <property type="component" value="Unassembled WGS sequence"/>
</dbReference>
<dbReference type="CDD" id="cd00446">
    <property type="entry name" value="GrpE"/>
    <property type="match status" value="1"/>
</dbReference>
<keyword evidence="4" id="KW-0175">Coiled coil</keyword>
<sequence>AHKHSPKSKLVSEIASIQSPFSREILHPVTVSGEGKKAKGRACSWLLPRTLFPGFNLMAASFSNHSLLPPLFSASSLKPSKHTHIASSPVQFLYQRPRFSKPFSGFSPSNLSFPLNSKNCPQRWTFKASLSAQESARTENVKASAGEDFPSLKAMIRVYREALLNGDDRIVSEIESRISILENEKDGLEKQVLELSAEITSGKEKYIRLQADFDNYRKRSEKERLTARSDAKGEVMESLLPMVDSFERAKQQIKPETEKEKKIDTSYQGIYKQFVEIMRSLQVAVVPTVGKPFDPSEPNLQSGKHFGLIVSFVCLGILLVQFVFQFQTLCASLVIFELHEAIAREESQEFKEGIIIQEFRRGFLLGDRLLRPAMVKVSSGPGSSKKATVVTHESSGDDQ</sequence>
<dbReference type="GO" id="GO:0006457">
    <property type="term" value="P:protein folding"/>
    <property type="evidence" value="ECO:0007669"/>
    <property type="project" value="InterPro"/>
</dbReference>
<evidence type="ECO:0000256" key="4">
    <source>
        <dbReference type="SAM" id="Coils"/>
    </source>
</evidence>
<dbReference type="GO" id="GO:0051082">
    <property type="term" value="F:unfolded protein binding"/>
    <property type="evidence" value="ECO:0007669"/>
    <property type="project" value="TreeGrafter"/>
</dbReference>
<comment type="similarity">
    <text evidence="1 3">Belongs to the GrpE family.</text>
</comment>
<feature type="non-terminal residue" evidence="6">
    <location>
        <position position="399"/>
    </location>
</feature>
<comment type="caution">
    <text evidence="6">The sequence shown here is derived from an EMBL/GenBank/DDBJ whole genome shotgun (WGS) entry which is preliminary data.</text>
</comment>
<dbReference type="Gene3D" id="2.30.22.10">
    <property type="entry name" value="Head domain of nucleotide exchange factor GrpE"/>
    <property type="match status" value="1"/>
</dbReference>
<dbReference type="PRINTS" id="PR00773">
    <property type="entry name" value="GRPEPROTEIN"/>
</dbReference>
<gene>
    <name evidence="6" type="ORF">Golob_024364</name>
</gene>
<keyword evidence="2" id="KW-0143">Chaperone</keyword>
<dbReference type="SUPFAM" id="SSF58014">
    <property type="entry name" value="Coiled-coil domain of nucleotide exchange factor GrpE"/>
    <property type="match status" value="1"/>
</dbReference>
<proteinExistence type="inferred from homology"/>
<accession>A0A7J8NDY4</accession>
<dbReference type="InterPro" id="IPR000740">
    <property type="entry name" value="GrpE"/>
</dbReference>
<evidence type="ECO:0000256" key="5">
    <source>
        <dbReference type="SAM" id="MobiDB-lite"/>
    </source>
</evidence>